<accession>A0A1T5JH21</accession>
<dbReference type="InterPro" id="IPR007345">
    <property type="entry name" value="Polysacch_pyruvyl_Trfase"/>
</dbReference>
<dbReference type="PANTHER" id="PTHR36836:SF1">
    <property type="entry name" value="COLANIC ACID BIOSYNTHESIS PROTEIN WCAK"/>
    <property type="match status" value="1"/>
</dbReference>
<feature type="domain" description="Polysaccharide pyruvyl transferase" evidence="1">
    <location>
        <begin position="14"/>
        <end position="294"/>
    </location>
</feature>
<sequence>MKSVFIFGYYGFKNLGDEAILSSIVKMIKEKDSRIEIFALSYNVKYTESTHKINGVSRNSIIDIIKAIKNSSLVISGGGTLLQDTTSSRSLMYYLALIIVAKLFKKPVLFFCNGFGPIKNKFNKFLTKKVANKVDKIVLRDPKSKEIMESNGIVKLKEVTIDAAFSLNGVNDVRAKELLANENIPTDKPLIGISVRPWSVGEDFLETMAKFADYICERDLNVVFIPMQATKDENISNKIIEKMKHRAFILKKQYTPQEVLGIIGILDILVAMRLHALIFAAIKEIPMIGIEYDPKVDSFLKMVKQKNGGKVETLDFLNLCIEFDNLYQERVKVAKNLHDIVEKLKDVSKQNKEFLSKML</sequence>
<evidence type="ECO:0000259" key="1">
    <source>
        <dbReference type="Pfam" id="PF04230"/>
    </source>
</evidence>
<keyword evidence="2" id="KW-0808">Transferase</keyword>
<dbReference type="Gene3D" id="3.40.50.2000">
    <property type="entry name" value="Glycogen Phosphorylase B"/>
    <property type="match status" value="1"/>
</dbReference>
<dbReference type="Pfam" id="PF04230">
    <property type="entry name" value="PS_pyruv_trans"/>
    <property type="match status" value="1"/>
</dbReference>
<dbReference type="EMBL" id="FUZT01000002">
    <property type="protein sequence ID" value="SKC50685.1"/>
    <property type="molecule type" value="Genomic_DNA"/>
</dbReference>
<dbReference type="PANTHER" id="PTHR36836">
    <property type="entry name" value="COLANIC ACID BIOSYNTHESIS PROTEIN WCAK"/>
    <property type="match status" value="1"/>
</dbReference>
<evidence type="ECO:0000313" key="3">
    <source>
        <dbReference type="Proteomes" id="UP000190285"/>
    </source>
</evidence>
<reference evidence="3" key="1">
    <citation type="submission" date="2017-02" db="EMBL/GenBank/DDBJ databases">
        <authorList>
            <person name="Varghese N."/>
            <person name="Submissions S."/>
        </authorList>
    </citation>
    <scope>NUCLEOTIDE SEQUENCE [LARGE SCALE GENOMIC DNA]</scope>
    <source>
        <strain evidence="3">M1</strain>
    </source>
</reference>
<gene>
    <name evidence="2" type="ORF">SAMN02194393_01179</name>
</gene>
<evidence type="ECO:0000313" key="2">
    <source>
        <dbReference type="EMBL" id="SKC50685.1"/>
    </source>
</evidence>
<protein>
    <submittedName>
        <fullName evidence="2">Polysaccharide pyruvyl transferase CsaB</fullName>
    </submittedName>
</protein>
<dbReference type="AlphaFoldDB" id="A0A1T5JH21"/>
<dbReference type="GO" id="GO:0016740">
    <property type="term" value="F:transferase activity"/>
    <property type="evidence" value="ECO:0007669"/>
    <property type="project" value="UniProtKB-KW"/>
</dbReference>
<keyword evidence="3" id="KW-1185">Reference proteome</keyword>
<dbReference type="InterPro" id="IPR019896">
    <property type="entry name" value="Polysacch_pyruvyl_Trfase_CsaB"/>
</dbReference>
<proteinExistence type="predicted"/>
<dbReference type="STRING" id="36842.SAMN02194393_01179"/>
<dbReference type="Proteomes" id="UP000190285">
    <property type="component" value="Unassembled WGS sequence"/>
</dbReference>
<organism evidence="2 3">
    <name type="scientific">Maledivibacter halophilus</name>
    <dbReference type="NCBI Taxonomy" id="36842"/>
    <lineage>
        <taxon>Bacteria</taxon>
        <taxon>Bacillati</taxon>
        <taxon>Bacillota</taxon>
        <taxon>Clostridia</taxon>
        <taxon>Peptostreptococcales</taxon>
        <taxon>Caminicellaceae</taxon>
        <taxon>Maledivibacter</taxon>
    </lineage>
</organism>
<dbReference type="OrthoDB" id="3199616at2"/>
<dbReference type="NCBIfam" id="TIGR03609">
    <property type="entry name" value="S_layer_CsaB"/>
    <property type="match status" value="1"/>
</dbReference>
<name>A0A1T5JH21_9FIRM</name>
<dbReference type="RefSeq" id="WP_079490034.1">
    <property type="nucleotide sequence ID" value="NZ_FUZT01000002.1"/>
</dbReference>